<comment type="caution">
    <text evidence="1">The sequence shown here is derived from an EMBL/GenBank/DDBJ whole genome shotgun (WGS) entry which is preliminary data.</text>
</comment>
<evidence type="ECO:0000313" key="2">
    <source>
        <dbReference type="Proteomes" id="UP001234581"/>
    </source>
</evidence>
<keyword evidence="2" id="KW-1185">Reference proteome</keyword>
<accession>A0AAD7USW5</accession>
<proteinExistence type="predicted"/>
<sequence length="88" mass="9877">MQTSFELTSRNRLHSAQLHECVPIVTESTTRIRQCLTRLTGLVEECSLALLKCAQFDTALRDTNAILKVDPTLALGYLIKGKLYAYYG</sequence>
<dbReference type="GeneID" id="83219160"/>
<dbReference type="RefSeq" id="XP_058337529.1">
    <property type="nucleotide sequence ID" value="XM_058491724.1"/>
</dbReference>
<gene>
    <name evidence="1" type="ORF">O0I10_011761</name>
</gene>
<name>A0AAD7USW5_9FUNG</name>
<evidence type="ECO:0000313" key="1">
    <source>
        <dbReference type="EMBL" id="KAJ8652615.1"/>
    </source>
</evidence>
<protein>
    <submittedName>
        <fullName evidence="1">Uncharacterized protein</fullName>
    </submittedName>
</protein>
<organism evidence="1 2">
    <name type="scientific">Lichtheimia ornata</name>
    <dbReference type="NCBI Taxonomy" id="688661"/>
    <lineage>
        <taxon>Eukaryota</taxon>
        <taxon>Fungi</taxon>
        <taxon>Fungi incertae sedis</taxon>
        <taxon>Mucoromycota</taxon>
        <taxon>Mucoromycotina</taxon>
        <taxon>Mucoromycetes</taxon>
        <taxon>Mucorales</taxon>
        <taxon>Lichtheimiaceae</taxon>
        <taxon>Lichtheimia</taxon>
    </lineage>
</organism>
<dbReference type="AlphaFoldDB" id="A0AAD7USW5"/>
<reference evidence="1 2" key="1">
    <citation type="submission" date="2023-03" db="EMBL/GenBank/DDBJ databases">
        <title>Genome sequence of Lichtheimia ornata CBS 291.66.</title>
        <authorList>
            <person name="Mohabir J.T."/>
            <person name="Shea T.P."/>
            <person name="Kurbessoian T."/>
            <person name="Berby B."/>
            <person name="Fontaine J."/>
            <person name="Livny J."/>
            <person name="Gnirke A."/>
            <person name="Stajich J.E."/>
            <person name="Cuomo C.A."/>
        </authorList>
    </citation>
    <scope>NUCLEOTIDE SEQUENCE [LARGE SCALE GENOMIC DNA]</scope>
    <source>
        <strain evidence="1">CBS 291.66</strain>
    </source>
</reference>
<dbReference type="Proteomes" id="UP001234581">
    <property type="component" value="Unassembled WGS sequence"/>
</dbReference>
<dbReference type="EMBL" id="JARTCD010000099">
    <property type="protein sequence ID" value="KAJ8652615.1"/>
    <property type="molecule type" value="Genomic_DNA"/>
</dbReference>